<dbReference type="Gene3D" id="1.10.287.110">
    <property type="entry name" value="DnaJ domain"/>
    <property type="match status" value="1"/>
</dbReference>
<evidence type="ECO:0000256" key="1">
    <source>
        <dbReference type="ARBA" id="ARBA00023186"/>
    </source>
</evidence>
<feature type="transmembrane region" description="Helical" evidence="3">
    <location>
        <begin position="117"/>
        <end position="139"/>
    </location>
</feature>
<gene>
    <name evidence="5" type="ORF">HH304_15030</name>
</gene>
<evidence type="ECO:0000256" key="3">
    <source>
        <dbReference type="SAM" id="Phobius"/>
    </source>
</evidence>
<dbReference type="Proteomes" id="UP000559010">
    <property type="component" value="Unassembled WGS sequence"/>
</dbReference>
<evidence type="ECO:0000259" key="4">
    <source>
        <dbReference type="PROSITE" id="PS50076"/>
    </source>
</evidence>
<dbReference type="InterPro" id="IPR011990">
    <property type="entry name" value="TPR-like_helical_dom_sf"/>
</dbReference>
<dbReference type="PROSITE" id="PS00636">
    <property type="entry name" value="DNAJ_1"/>
    <property type="match status" value="1"/>
</dbReference>
<dbReference type="InterPro" id="IPR001623">
    <property type="entry name" value="DnaJ_domain"/>
</dbReference>
<keyword evidence="3" id="KW-1133">Transmembrane helix</keyword>
<comment type="caution">
    <text evidence="5">The sequence shown here is derived from an EMBL/GenBank/DDBJ whole genome shotgun (WGS) entry which is preliminary data.</text>
</comment>
<name>A0A848J5S1_9BACT</name>
<dbReference type="InterPro" id="IPR018253">
    <property type="entry name" value="DnaJ_domain_CS"/>
</dbReference>
<keyword evidence="3" id="KW-0812">Transmembrane</keyword>
<evidence type="ECO:0000313" key="5">
    <source>
        <dbReference type="EMBL" id="NMM49719.1"/>
    </source>
</evidence>
<evidence type="ECO:0000313" key="6">
    <source>
        <dbReference type="Proteomes" id="UP000559010"/>
    </source>
</evidence>
<dbReference type="PRINTS" id="PR00625">
    <property type="entry name" value="JDOMAIN"/>
</dbReference>
<dbReference type="AlphaFoldDB" id="A0A848J5S1"/>
<dbReference type="SUPFAM" id="SSF46565">
    <property type="entry name" value="Chaperone J-domain"/>
    <property type="match status" value="1"/>
</dbReference>
<dbReference type="Gene3D" id="1.25.40.10">
    <property type="entry name" value="Tetratricopeptide repeat domain"/>
    <property type="match status" value="1"/>
</dbReference>
<sequence>MQTLYSILSVPESADLIEIKTAYKRLAKKYHPDVNSDPKAEAIFKDVLNAYQILSNPETKKIYDDRLRYQRYQSEVRKQQGRNTQSRKFVRPTPRYRPPNPFSKNGRKLTPEENRKATMYAFGFVMAIFLVVVMAKIGYDWYQEYLFEKKLEPIVMAMDTAMKYDSPESYTALFTAFSSVPEKDRLSINWEWRRTEALKYLAQRADFHFEEQNYSKAYQLYTMYLNQGGLFLIRIGNNMITCMQAVGDREDLIAALERVANADTDGVTVAYKTGKVYLEDVKDTTKALFYFRLARNRIEKSYEQIYGKAWFVLIPPRNVPDLHAEVYLNYGALLFQKEYYTRARKVFSWLIYIRNLSPYGYLYRGYCYLEQENPTAACRDFQKAATLGSQEAYEVYKNMCL</sequence>
<dbReference type="GO" id="GO:0036503">
    <property type="term" value="P:ERAD pathway"/>
    <property type="evidence" value="ECO:0007669"/>
    <property type="project" value="TreeGrafter"/>
</dbReference>
<dbReference type="InterPro" id="IPR051948">
    <property type="entry name" value="Hsp70_co-chaperone_J-domain"/>
</dbReference>
<reference evidence="5 6" key="1">
    <citation type="submission" date="2020-04" db="EMBL/GenBank/DDBJ databases">
        <title>Flammeovirgaceae bacterium KN852 isolated from deep sea.</title>
        <authorList>
            <person name="Zhang D.-C."/>
        </authorList>
    </citation>
    <scope>NUCLEOTIDE SEQUENCE [LARGE SCALE GENOMIC DNA]</scope>
    <source>
        <strain evidence="5 6">KN852</strain>
    </source>
</reference>
<dbReference type="SMART" id="SM00271">
    <property type="entry name" value="DnaJ"/>
    <property type="match status" value="1"/>
</dbReference>
<accession>A0A848J5S1</accession>
<dbReference type="Pfam" id="PF00226">
    <property type="entry name" value="DnaJ"/>
    <property type="match status" value="1"/>
</dbReference>
<dbReference type="GO" id="GO:0051087">
    <property type="term" value="F:protein-folding chaperone binding"/>
    <property type="evidence" value="ECO:0007669"/>
    <property type="project" value="TreeGrafter"/>
</dbReference>
<organism evidence="5 6">
    <name type="scientific">Marinigracilibium pacificum</name>
    <dbReference type="NCBI Taxonomy" id="2729599"/>
    <lineage>
        <taxon>Bacteria</taxon>
        <taxon>Pseudomonadati</taxon>
        <taxon>Bacteroidota</taxon>
        <taxon>Cytophagia</taxon>
        <taxon>Cytophagales</taxon>
        <taxon>Flammeovirgaceae</taxon>
        <taxon>Marinigracilibium</taxon>
    </lineage>
</organism>
<dbReference type="CDD" id="cd06257">
    <property type="entry name" value="DnaJ"/>
    <property type="match status" value="1"/>
</dbReference>
<keyword evidence="3" id="KW-0472">Membrane</keyword>
<feature type="domain" description="J" evidence="4">
    <location>
        <begin position="3"/>
        <end position="67"/>
    </location>
</feature>
<dbReference type="InterPro" id="IPR036869">
    <property type="entry name" value="J_dom_sf"/>
</dbReference>
<keyword evidence="1" id="KW-0143">Chaperone</keyword>
<protein>
    <submittedName>
        <fullName evidence="5">DnaJ domain-containing protein</fullName>
    </submittedName>
</protein>
<dbReference type="EMBL" id="JABBNU010000009">
    <property type="protein sequence ID" value="NMM49719.1"/>
    <property type="molecule type" value="Genomic_DNA"/>
</dbReference>
<dbReference type="PANTHER" id="PTHR44360:SF1">
    <property type="entry name" value="DNAJ HOMOLOG SUBFAMILY B MEMBER 9"/>
    <property type="match status" value="1"/>
</dbReference>
<dbReference type="PANTHER" id="PTHR44360">
    <property type="entry name" value="DNAJ HOMOLOG SUBFAMILY B MEMBER 9"/>
    <property type="match status" value="1"/>
</dbReference>
<keyword evidence="6" id="KW-1185">Reference proteome</keyword>
<feature type="region of interest" description="Disordered" evidence="2">
    <location>
        <begin position="75"/>
        <end position="110"/>
    </location>
</feature>
<proteinExistence type="predicted"/>
<dbReference type="GO" id="GO:0051787">
    <property type="term" value="F:misfolded protein binding"/>
    <property type="evidence" value="ECO:0007669"/>
    <property type="project" value="TreeGrafter"/>
</dbReference>
<dbReference type="RefSeq" id="WP_169683092.1">
    <property type="nucleotide sequence ID" value="NZ_JABBNU010000009.1"/>
</dbReference>
<dbReference type="SUPFAM" id="SSF48452">
    <property type="entry name" value="TPR-like"/>
    <property type="match status" value="1"/>
</dbReference>
<evidence type="ECO:0000256" key="2">
    <source>
        <dbReference type="SAM" id="MobiDB-lite"/>
    </source>
</evidence>
<dbReference type="PROSITE" id="PS50076">
    <property type="entry name" value="DNAJ_2"/>
    <property type="match status" value="1"/>
</dbReference>